<dbReference type="AlphaFoldDB" id="B7KKH3"/>
<evidence type="ECO:0008006" key="4">
    <source>
        <dbReference type="Google" id="ProtNLM"/>
    </source>
</evidence>
<keyword evidence="1" id="KW-1133">Transmembrane helix</keyword>
<gene>
    <name evidence="2" type="ordered locus">PCC7424_3930</name>
</gene>
<sequence>MYRLLTLTRSFRRIVLLATICIAFIVLVLVASPIIIIPPINPVQPVPVFVTEYGWHSRLVLPTSRDILIQYAYGDWKYYALNQQNWRNTIAALIKPTPAALGRRTFSNFSDFQQSTAQTNATILSFQVSKAKVSQLLESLNNRFNRQISSEVNNNLTKLNLVKDDQDYTLVHNSNHELVLWLRKLDCKVKGLVIWANFRVKTPS</sequence>
<evidence type="ECO:0000256" key="1">
    <source>
        <dbReference type="SAM" id="Phobius"/>
    </source>
</evidence>
<dbReference type="EMBL" id="CP001291">
    <property type="protein sequence ID" value="ACK72306.1"/>
    <property type="molecule type" value="Genomic_DNA"/>
</dbReference>
<dbReference type="HOGENOM" id="CLU_117671_0_0_3"/>
<dbReference type="OrthoDB" id="465835at2"/>
<feature type="transmembrane region" description="Helical" evidence="1">
    <location>
        <begin position="14"/>
        <end position="37"/>
    </location>
</feature>
<reference evidence="3" key="1">
    <citation type="journal article" date="2011" name="MBio">
        <title>Novel metabolic attributes of the genus Cyanothece, comprising a group of unicellular nitrogen-fixing Cyanobacteria.</title>
        <authorList>
            <person name="Bandyopadhyay A."/>
            <person name="Elvitigala T."/>
            <person name="Welsh E."/>
            <person name="Stockel J."/>
            <person name="Liberton M."/>
            <person name="Min H."/>
            <person name="Sherman L.A."/>
            <person name="Pakrasi H.B."/>
        </authorList>
    </citation>
    <scope>NUCLEOTIDE SEQUENCE [LARGE SCALE GENOMIC DNA]</scope>
    <source>
        <strain evidence="3">PCC 7424</strain>
    </source>
</reference>
<dbReference type="Proteomes" id="UP000002384">
    <property type="component" value="Chromosome"/>
</dbReference>
<keyword evidence="1" id="KW-0472">Membrane</keyword>
<keyword evidence="1" id="KW-0812">Transmembrane</keyword>
<dbReference type="STRING" id="65393.PCC7424_3930"/>
<evidence type="ECO:0000313" key="2">
    <source>
        <dbReference type="EMBL" id="ACK72306.1"/>
    </source>
</evidence>
<evidence type="ECO:0000313" key="3">
    <source>
        <dbReference type="Proteomes" id="UP000002384"/>
    </source>
</evidence>
<dbReference type="KEGG" id="cyc:PCC7424_3930"/>
<keyword evidence="3" id="KW-1185">Reference proteome</keyword>
<name>B7KKH3_GLOC7</name>
<dbReference type="RefSeq" id="WP_015955891.1">
    <property type="nucleotide sequence ID" value="NC_011729.1"/>
</dbReference>
<organism evidence="2 3">
    <name type="scientific">Gloeothece citriformis (strain PCC 7424)</name>
    <name type="common">Cyanothece sp. (strain PCC 7424)</name>
    <dbReference type="NCBI Taxonomy" id="65393"/>
    <lineage>
        <taxon>Bacteria</taxon>
        <taxon>Bacillati</taxon>
        <taxon>Cyanobacteriota</taxon>
        <taxon>Cyanophyceae</taxon>
        <taxon>Oscillatoriophycideae</taxon>
        <taxon>Chroococcales</taxon>
        <taxon>Aphanothecaceae</taxon>
        <taxon>Gloeothece</taxon>
        <taxon>Gloeothece citriformis</taxon>
    </lineage>
</organism>
<accession>B7KKH3</accession>
<proteinExistence type="predicted"/>
<dbReference type="eggNOG" id="ENOG5032UUN">
    <property type="taxonomic scope" value="Bacteria"/>
</dbReference>
<protein>
    <recommendedName>
        <fullName evidence="4">DUF2459 domain-containing protein</fullName>
    </recommendedName>
</protein>